<evidence type="ECO:0000256" key="1">
    <source>
        <dbReference type="SAM" id="MobiDB-lite"/>
    </source>
</evidence>
<proteinExistence type="predicted"/>
<evidence type="ECO:0000313" key="3">
    <source>
        <dbReference type="Proteomes" id="UP001353858"/>
    </source>
</evidence>
<organism evidence="2 3">
    <name type="scientific">Aquatica leii</name>
    <dbReference type="NCBI Taxonomy" id="1421715"/>
    <lineage>
        <taxon>Eukaryota</taxon>
        <taxon>Metazoa</taxon>
        <taxon>Ecdysozoa</taxon>
        <taxon>Arthropoda</taxon>
        <taxon>Hexapoda</taxon>
        <taxon>Insecta</taxon>
        <taxon>Pterygota</taxon>
        <taxon>Neoptera</taxon>
        <taxon>Endopterygota</taxon>
        <taxon>Coleoptera</taxon>
        <taxon>Polyphaga</taxon>
        <taxon>Elateriformia</taxon>
        <taxon>Elateroidea</taxon>
        <taxon>Lampyridae</taxon>
        <taxon>Luciolinae</taxon>
        <taxon>Aquatica</taxon>
    </lineage>
</organism>
<feature type="compositionally biased region" description="Polar residues" evidence="1">
    <location>
        <begin position="199"/>
        <end position="224"/>
    </location>
</feature>
<dbReference type="Proteomes" id="UP001353858">
    <property type="component" value="Unassembled WGS sequence"/>
</dbReference>
<accession>A0AAN7SGH7</accession>
<dbReference type="EMBL" id="JARPUR010000004">
    <property type="protein sequence ID" value="KAK4878609.1"/>
    <property type="molecule type" value="Genomic_DNA"/>
</dbReference>
<keyword evidence="3" id="KW-1185">Reference proteome</keyword>
<feature type="region of interest" description="Disordered" evidence="1">
    <location>
        <begin position="199"/>
        <end position="236"/>
    </location>
</feature>
<protein>
    <submittedName>
        <fullName evidence="2">Uncharacterized protein</fullName>
    </submittedName>
</protein>
<name>A0AAN7SGH7_9COLE</name>
<sequence length="236" mass="27020">MEYNWYQKIGFKAINAFGQLLRVKAVKNCENPQASYKIAKPKLKLAEEQSDLNTSDDEEAKIQRKFKKKVISSSDEEVYEEDHIHSKLKLKPFPPQPQTQNVVQRKRSFNNVNENETIYELNEDDNFNNVETGPKQTISKDDVQSREDISIIKSTFPLQNNKDLAEAEAKLQAGLEFKRNLEGDTNNVVTNIPKFSIKTNTIPQPEIRFNNNTADPANESSPLMSSEAEKYENPLP</sequence>
<dbReference type="AlphaFoldDB" id="A0AAN7SGH7"/>
<feature type="compositionally biased region" description="Basic and acidic residues" evidence="1">
    <location>
        <begin position="227"/>
        <end position="236"/>
    </location>
</feature>
<comment type="caution">
    <text evidence="2">The sequence shown here is derived from an EMBL/GenBank/DDBJ whole genome shotgun (WGS) entry which is preliminary data.</text>
</comment>
<reference evidence="3" key="1">
    <citation type="submission" date="2023-01" db="EMBL/GenBank/DDBJ databases">
        <title>Key to firefly adult light organ development and bioluminescence: homeobox transcription factors regulate luciferase expression and transportation to peroxisome.</title>
        <authorList>
            <person name="Fu X."/>
        </authorList>
    </citation>
    <scope>NUCLEOTIDE SEQUENCE [LARGE SCALE GENOMIC DNA]</scope>
</reference>
<evidence type="ECO:0000313" key="2">
    <source>
        <dbReference type="EMBL" id="KAK4878609.1"/>
    </source>
</evidence>
<gene>
    <name evidence="2" type="ORF">RN001_011115</name>
</gene>